<dbReference type="RefSeq" id="WP_113943774.1">
    <property type="nucleotide sequence ID" value="NZ_JAHREH010000001.1"/>
</dbReference>
<comment type="caution">
    <text evidence="1">The sequence shown here is derived from an EMBL/GenBank/DDBJ whole genome shotgun (WGS) entry which is preliminary data.</text>
</comment>
<dbReference type="AlphaFoldDB" id="A0A366E685"/>
<dbReference type="EMBL" id="QNRH01000002">
    <property type="protein sequence ID" value="RBO97827.1"/>
    <property type="molecule type" value="Genomic_DNA"/>
</dbReference>
<dbReference type="Proteomes" id="UP000252893">
    <property type="component" value="Unassembled WGS sequence"/>
</dbReference>
<sequence length="327" mass="35743">MNLGHPFKKIAIAAGTGIFASTIISGALISAAQATTVVPAGNRNATQPPIPGASANRTKKLNTTYEAKYQKIYTLLKTDRNLRSKIKSTAAAYNIDPVHIAGAIIGEHTYNVDAYDQLQTYYVKAISYVKQGVSFEYKGEAVGDFIKRPEFAKCSGLSDSYSLWVCRENIWDTQFRGKKVDGKSYPNNRFAAVFFQPFYAGQTFGLGQISPLTALQMSDTVNRVSGLPKLNAENGAQVYKTIMDPDLSLAYMAATIKHSISSYKKYADFDISKNPGITATLYNTGGADSRARALAAANAGKPNKQLPQENYYGWLVNSKMDDLQSLF</sequence>
<name>A0A366E685_9HYPH</name>
<gene>
    <name evidence="1" type="ORF">DFR47_102617</name>
</gene>
<evidence type="ECO:0000313" key="1">
    <source>
        <dbReference type="EMBL" id="RBO97827.1"/>
    </source>
</evidence>
<dbReference type="Pfam" id="PF07182">
    <property type="entry name" value="DUF1402"/>
    <property type="match status" value="1"/>
</dbReference>
<dbReference type="InterPro" id="IPR009842">
    <property type="entry name" value="DUF1402"/>
</dbReference>
<keyword evidence="2" id="KW-1185">Reference proteome</keyword>
<proteinExistence type="predicted"/>
<reference evidence="1 2" key="1">
    <citation type="submission" date="2018-06" db="EMBL/GenBank/DDBJ databases">
        <title>Genomic Encyclopedia of Type Strains, Phase IV (KMG-IV): sequencing the most valuable type-strain genomes for metagenomic binning, comparative biology and taxonomic classification.</title>
        <authorList>
            <person name="Goeker M."/>
        </authorList>
    </citation>
    <scope>NUCLEOTIDE SEQUENCE [LARGE SCALE GENOMIC DNA]</scope>
    <source>
        <strain evidence="1 2">DSM 25619</strain>
    </source>
</reference>
<accession>A0A366E685</accession>
<organism evidence="1 2">
    <name type="scientific">Pseudochrobactrum asaccharolyticum</name>
    <dbReference type="NCBI Taxonomy" id="354351"/>
    <lineage>
        <taxon>Bacteria</taxon>
        <taxon>Pseudomonadati</taxon>
        <taxon>Pseudomonadota</taxon>
        <taxon>Alphaproteobacteria</taxon>
        <taxon>Hyphomicrobiales</taxon>
        <taxon>Brucellaceae</taxon>
        <taxon>Pseudochrobactrum</taxon>
    </lineage>
</organism>
<evidence type="ECO:0000313" key="2">
    <source>
        <dbReference type="Proteomes" id="UP000252893"/>
    </source>
</evidence>
<dbReference type="OrthoDB" id="7673021at2"/>
<protein>
    <submittedName>
        <fullName evidence="1">Uncharacterized protein DUF1402</fullName>
    </submittedName>
</protein>